<dbReference type="Proteomes" id="UP000789366">
    <property type="component" value="Unassembled WGS sequence"/>
</dbReference>
<gene>
    <name evidence="1" type="ORF">SPELUC_LOCUS7736</name>
</gene>
<feature type="non-terminal residue" evidence="1">
    <location>
        <position position="162"/>
    </location>
</feature>
<organism evidence="1 2">
    <name type="scientific">Cetraspora pellucida</name>
    <dbReference type="NCBI Taxonomy" id="1433469"/>
    <lineage>
        <taxon>Eukaryota</taxon>
        <taxon>Fungi</taxon>
        <taxon>Fungi incertae sedis</taxon>
        <taxon>Mucoromycota</taxon>
        <taxon>Glomeromycotina</taxon>
        <taxon>Glomeromycetes</taxon>
        <taxon>Diversisporales</taxon>
        <taxon>Gigasporaceae</taxon>
        <taxon>Cetraspora</taxon>
    </lineage>
</organism>
<name>A0ACA9N106_9GLOM</name>
<evidence type="ECO:0000313" key="2">
    <source>
        <dbReference type="Proteomes" id="UP000789366"/>
    </source>
</evidence>
<reference evidence="1" key="1">
    <citation type="submission" date="2021-06" db="EMBL/GenBank/DDBJ databases">
        <authorList>
            <person name="Kallberg Y."/>
            <person name="Tangrot J."/>
            <person name="Rosling A."/>
        </authorList>
    </citation>
    <scope>NUCLEOTIDE SEQUENCE</scope>
    <source>
        <strain evidence="1">28 12/20/2015</strain>
    </source>
</reference>
<evidence type="ECO:0000313" key="1">
    <source>
        <dbReference type="EMBL" id="CAG8617416.1"/>
    </source>
</evidence>
<accession>A0ACA9N106</accession>
<dbReference type="EMBL" id="CAJVPW010010622">
    <property type="protein sequence ID" value="CAG8617416.1"/>
    <property type="molecule type" value="Genomic_DNA"/>
</dbReference>
<comment type="caution">
    <text evidence="1">The sequence shown here is derived from an EMBL/GenBank/DDBJ whole genome shotgun (WGS) entry which is preliminary data.</text>
</comment>
<protein>
    <submittedName>
        <fullName evidence="1">2677_t:CDS:1</fullName>
    </submittedName>
</protein>
<keyword evidence="2" id="KW-1185">Reference proteome</keyword>
<proteinExistence type="predicted"/>
<sequence length="162" mass="18694">MYTLKRIFAPKYKNGETIDNYLDLIYGPLTDSTEEDSDSSFISDDDSIPTAGNQKYCHIIKKTKNCEIEDTNQVKYLPPTDTTNLIQKVCAAIYLFLDKLWQIPTESLLTNLYSQLKQDMIVSNQAEKTIETSLVEEDDDIFTEMWTNNRSENIVQTEDEII</sequence>